<dbReference type="SMART" id="SM00415">
    <property type="entry name" value="HSF"/>
    <property type="match status" value="1"/>
</dbReference>
<feature type="region of interest" description="Disordered" evidence="9">
    <location>
        <begin position="424"/>
        <end position="465"/>
    </location>
</feature>
<dbReference type="PANTHER" id="PTHR10015:SF427">
    <property type="entry name" value="HEAT SHOCK FACTOR PROTEIN"/>
    <property type="match status" value="1"/>
</dbReference>
<comment type="subcellular location">
    <subcellularLocation>
        <location evidence="1">Nucleus</location>
    </subcellularLocation>
</comment>
<feature type="region of interest" description="Disordered" evidence="9">
    <location>
        <begin position="48"/>
        <end position="141"/>
    </location>
</feature>
<name>A0A9P7G4V4_9AGAR</name>
<gene>
    <name evidence="11" type="ORF">DXG03_006961</name>
</gene>
<dbReference type="InterPro" id="IPR036388">
    <property type="entry name" value="WH-like_DNA-bd_sf"/>
</dbReference>
<evidence type="ECO:0000256" key="1">
    <source>
        <dbReference type="ARBA" id="ARBA00004123"/>
    </source>
</evidence>
<reference evidence="11" key="1">
    <citation type="submission" date="2020-07" db="EMBL/GenBank/DDBJ databases">
        <authorList>
            <person name="Nieuwenhuis M."/>
            <person name="Van De Peppel L.J.J."/>
        </authorList>
    </citation>
    <scope>NUCLEOTIDE SEQUENCE</scope>
    <source>
        <strain evidence="11">AP01</strain>
        <tissue evidence="11">Mycelium</tissue>
    </source>
</reference>
<dbReference type="FunFam" id="1.10.10.10:FF:000027">
    <property type="entry name" value="Heat shock transcription factor 1"/>
    <property type="match status" value="1"/>
</dbReference>
<feature type="compositionally biased region" description="Low complexity" evidence="9">
    <location>
        <begin position="26"/>
        <end position="36"/>
    </location>
</feature>
<proteinExistence type="inferred from homology"/>
<dbReference type="Proteomes" id="UP000775547">
    <property type="component" value="Unassembled WGS sequence"/>
</dbReference>
<dbReference type="OrthoDB" id="60033at2759"/>
<dbReference type="InterPro" id="IPR000232">
    <property type="entry name" value="HSF_DNA-bd"/>
</dbReference>
<dbReference type="Gene3D" id="1.10.10.10">
    <property type="entry name" value="Winged helix-like DNA-binding domain superfamily/Winged helix DNA-binding domain"/>
    <property type="match status" value="1"/>
</dbReference>
<evidence type="ECO:0000256" key="7">
    <source>
        <dbReference type="ARBA" id="ARBA00062171"/>
    </source>
</evidence>
<feature type="compositionally biased region" description="Low complexity" evidence="9">
    <location>
        <begin position="715"/>
        <end position="735"/>
    </location>
</feature>
<comment type="similarity">
    <text evidence="2 8">Belongs to the HSF family.</text>
</comment>
<feature type="compositionally biased region" description="Polar residues" evidence="9">
    <location>
        <begin position="372"/>
        <end position="385"/>
    </location>
</feature>
<feature type="region of interest" description="Disordered" evidence="9">
    <location>
        <begin position="699"/>
        <end position="741"/>
    </location>
</feature>
<dbReference type="AlphaFoldDB" id="A0A9P7G4V4"/>
<dbReference type="GO" id="GO:0005634">
    <property type="term" value="C:nucleus"/>
    <property type="evidence" value="ECO:0007669"/>
    <property type="project" value="UniProtKB-SubCell"/>
</dbReference>
<evidence type="ECO:0000256" key="3">
    <source>
        <dbReference type="ARBA" id="ARBA00023015"/>
    </source>
</evidence>
<keyword evidence="12" id="KW-1185">Reference proteome</keyword>
<feature type="region of interest" description="Disordered" evidence="9">
    <location>
        <begin position="371"/>
        <end position="412"/>
    </location>
</feature>
<feature type="compositionally biased region" description="Gly residues" evidence="9">
    <location>
        <begin position="704"/>
        <end position="714"/>
    </location>
</feature>
<feature type="compositionally biased region" description="Polar residues" evidence="9">
    <location>
        <begin position="1"/>
        <end position="19"/>
    </location>
</feature>
<evidence type="ECO:0000256" key="9">
    <source>
        <dbReference type="SAM" id="MobiDB-lite"/>
    </source>
</evidence>
<dbReference type="GO" id="GO:0003700">
    <property type="term" value="F:DNA-binding transcription factor activity"/>
    <property type="evidence" value="ECO:0007669"/>
    <property type="project" value="InterPro"/>
</dbReference>
<dbReference type="PRINTS" id="PR00056">
    <property type="entry name" value="HSFDOMAIN"/>
</dbReference>
<evidence type="ECO:0000313" key="12">
    <source>
        <dbReference type="Proteomes" id="UP000775547"/>
    </source>
</evidence>
<evidence type="ECO:0000313" key="11">
    <source>
        <dbReference type="EMBL" id="KAG5640807.1"/>
    </source>
</evidence>
<evidence type="ECO:0000259" key="10">
    <source>
        <dbReference type="PROSITE" id="PS00434"/>
    </source>
</evidence>
<evidence type="ECO:0000256" key="5">
    <source>
        <dbReference type="ARBA" id="ARBA00023163"/>
    </source>
</evidence>
<evidence type="ECO:0000256" key="8">
    <source>
        <dbReference type="RuleBase" id="RU004020"/>
    </source>
</evidence>
<evidence type="ECO:0000256" key="4">
    <source>
        <dbReference type="ARBA" id="ARBA00023125"/>
    </source>
</evidence>
<feature type="region of interest" description="Disordered" evidence="9">
    <location>
        <begin position="157"/>
        <end position="177"/>
    </location>
</feature>
<reference evidence="11" key="2">
    <citation type="submission" date="2021-10" db="EMBL/GenBank/DDBJ databases">
        <title>Phylogenomics reveals ancestral predisposition of the termite-cultivated fungus Termitomyces towards a domesticated lifestyle.</title>
        <authorList>
            <person name="Auxier B."/>
            <person name="Grum-Grzhimaylo A."/>
            <person name="Cardenas M.E."/>
            <person name="Lodge J.D."/>
            <person name="Laessoe T."/>
            <person name="Pedersen O."/>
            <person name="Smith M.E."/>
            <person name="Kuyper T.W."/>
            <person name="Franco-Molano E.A."/>
            <person name="Baroni T.J."/>
            <person name="Aanen D.K."/>
        </authorList>
    </citation>
    <scope>NUCLEOTIDE SEQUENCE</scope>
    <source>
        <strain evidence="11">AP01</strain>
        <tissue evidence="11">Mycelium</tissue>
    </source>
</reference>
<organism evidence="11 12">
    <name type="scientific">Asterophora parasitica</name>
    <dbReference type="NCBI Taxonomy" id="117018"/>
    <lineage>
        <taxon>Eukaryota</taxon>
        <taxon>Fungi</taxon>
        <taxon>Dikarya</taxon>
        <taxon>Basidiomycota</taxon>
        <taxon>Agaricomycotina</taxon>
        <taxon>Agaricomycetes</taxon>
        <taxon>Agaricomycetidae</taxon>
        <taxon>Agaricales</taxon>
        <taxon>Tricholomatineae</taxon>
        <taxon>Lyophyllaceae</taxon>
        <taxon>Asterophora</taxon>
    </lineage>
</organism>
<dbReference type="InterPro" id="IPR036390">
    <property type="entry name" value="WH_DNA-bd_sf"/>
</dbReference>
<dbReference type="GO" id="GO:0043565">
    <property type="term" value="F:sequence-specific DNA binding"/>
    <property type="evidence" value="ECO:0007669"/>
    <property type="project" value="InterPro"/>
</dbReference>
<comment type="subunit">
    <text evidence="7">Homotrimer. Homotrimerization increases the affinity of HSF1 to DNA. Interacts with transcriptional coregulator SSA1 on chromatin.</text>
</comment>
<evidence type="ECO:0000256" key="2">
    <source>
        <dbReference type="ARBA" id="ARBA00006403"/>
    </source>
</evidence>
<sequence>MAAGTTMSHLEYTMNTTTDGYPPRQPQQQWQHYPQFPRASTLSLNLSSLSVTSPPSNLPSPSTPLSPAYPPHPAHHQPFHYDAAYDDDAPRPSSSSAPAPSPAASAATPPSSGPRKRAATTTATPARAEYEPLEPLDDAPMDTIECDDIDMRFGPPLSGGSPVENEERLNPPPSMNVIGKPMATNNFVTKLYQMINDAKSAQYIAWTELGTSFVVSNVGEFSRSILGSHFKHNNFSSFVRQLNMYGFHKINRTPRAQRTSSDAQTWEFSHHRFLRGRADLLDEIKRKAMLDQGQPGALGVGDGWGRRELPGEIAAQLGALRDENRRVWEQLAAERKRADRLVGLLSRLWDTVGARMPGNLPPFPTDLLEYDTASSSTGHSPNIYVTSPAPAPSLTVGQGQGQAQAQHRGFPPLNTHALHTLQLHSPSTSPTQTETEFSGHQQQQQLQQHQQPQSAGTGPPPTLSRQHSFQHIYLRNGDVSSVPASPGGSSTIDQSQDIFDEHAHQHPQHHAPEPPQRISAKRPRISTDLDDTVPDLAPGSASVPVSALSSPGGVSTHAHAQYPHQLQHQHQHQHQQQHQQHMAQLHPHPQHINMGNINVGMLNLQQQQQNKKMSRARSDSAPLGYGFGGHAQGHAHAHQGGFAGHGHVGLTGWGAGGAGAGGGVMGGRPRSGSGLGIAGRGVQGPGKLAAVGVAVAGPGDATAAGGGGVQGGGTVAASGAPGSSPGGLVLPSVPSNAPPNR</sequence>
<comment type="caution">
    <text evidence="11">The sequence shown here is derived from an EMBL/GenBank/DDBJ whole genome shotgun (WGS) entry which is preliminary data.</text>
</comment>
<dbReference type="SUPFAM" id="SSF46785">
    <property type="entry name" value="Winged helix' DNA-binding domain"/>
    <property type="match status" value="1"/>
</dbReference>
<feature type="compositionally biased region" description="Low complexity" evidence="9">
    <location>
        <begin position="576"/>
        <end position="591"/>
    </location>
</feature>
<dbReference type="PANTHER" id="PTHR10015">
    <property type="entry name" value="HEAT SHOCK TRANSCRIPTION FACTOR"/>
    <property type="match status" value="1"/>
</dbReference>
<dbReference type="PROSITE" id="PS00434">
    <property type="entry name" value="HSF_DOMAIN"/>
    <property type="match status" value="1"/>
</dbReference>
<feature type="compositionally biased region" description="Pro residues" evidence="9">
    <location>
        <begin position="56"/>
        <end position="72"/>
    </location>
</feature>
<protein>
    <recommendedName>
        <fullName evidence="10">HSF-type DNA-binding domain-containing protein</fullName>
    </recommendedName>
</protein>
<keyword evidence="3" id="KW-0805">Transcription regulation</keyword>
<accession>A0A9P7G4V4</accession>
<keyword evidence="4" id="KW-0238">DNA-binding</keyword>
<keyword evidence="5" id="KW-0804">Transcription</keyword>
<keyword evidence="6" id="KW-0539">Nucleus</keyword>
<feature type="compositionally biased region" description="Low complexity" evidence="9">
    <location>
        <begin position="91"/>
        <end position="110"/>
    </location>
</feature>
<feature type="compositionally biased region" description="Low complexity" evidence="9">
    <location>
        <begin position="425"/>
        <end position="453"/>
    </location>
</feature>
<dbReference type="Pfam" id="PF00447">
    <property type="entry name" value="HSF_DNA-bind"/>
    <property type="match status" value="1"/>
</dbReference>
<feature type="domain" description="HSF-type DNA-binding" evidence="10">
    <location>
        <begin position="226"/>
        <end position="250"/>
    </location>
</feature>
<feature type="compositionally biased region" description="Low complexity" evidence="9">
    <location>
        <begin position="536"/>
        <end position="566"/>
    </location>
</feature>
<evidence type="ECO:0000256" key="6">
    <source>
        <dbReference type="ARBA" id="ARBA00023242"/>
    </source>
</evidence>
<feature type="region of interest" description="Disordered" evidence="9">
    <location>
        <begin position="1"/>
        <end position="36"/>
    </location>
</feature>
<feature type="region of interest" description="Disordered" evidence="9">
    <location>
        <begin position="527"/>
        <end position="595"/>
    </location>
</feature>
<feature type="compositionally biased region" description="Acidic residues" evidence="9">
    <location>
        <begin position="131"/>
        <end position="141"/>
    </location>
</feature>
<dbReference type="EMBL" id="JABCKV010000497">
    <property type="protein sequence ID" value="KAG5640807.1"/>
    <property type="molecule type" value="Genomic_DNA"/>
</dbReference>